<feature type="transmembrane region" description="Helical" evidence="6">
    <location>
        <begin position="809"/>
        <end position="828"/>
    </location>
</feature>
<evidence type="ECO:0000256" key="2">
    <source>
        <dbReference type="ARBA" id="ARBA00022475"/>
    </source>
</evidence>
<evidence type="ECO:0000256" key="6">
    <source>
        <dbReference type="SAM" id="Phobius"/>
    </source>
</evidence>
<evidence type="ECO:0000256" key="4">
    <source>
        <dbReference type="ARBA" id="ARBA00022989"/>
    </source>
</evidence>
<keyword evidence="5 6" id="KW-0472">Membrane</keyword>
<protein>
    <submittedName>
        <fullName evidence="9">ABC transporter permease</fullName>
    </submittedName>
</protein>
<feature type="domain" description="ABC3 transporter permease C-terminal" evidence="7">
    <location>
        <begin position="760"/>
        <end position="873"/>
    </location>
</feature>
<comment type="subcellular location">
    <subcellularLocation>
        <location evidence="1">Cell membrane</location>
        <topology evidence="1">Multi-pass membrane protein</topology>
    </subcellularLocation>
</comment>
<feature type="transmembrane region" description="Helical" evidence="6">
    <location>
        <begin position="469"/>
        <end position="495"/>
    </location>
</feature>
<dbReference type="PANTHER" id="PTHR30572">
    <property type="entry name" value="MEMBRANE COMPONENT OF TRANSPORTER-RELATED"/>
    <property type="match status" value="1"/>
</dbReference>
<dbReference type="Proteomes" id="UP001597512">
    <property type="component" value="Unassembled WGS sequence"/>
</dbReference>
<keyword evidence="2" id="KW-1003">Cell membrane</keyword>
<dbReference type="NCBIfam" id="NF038404">
    <property type="entry name" value="perm_prefix_2"/>
    <property type="match status" value="1"/>
</dbReference>
<keyword evidence="3 6" id="KW-0812">Transmembrane</keyword>
<evidence type="ECO:0000259" key="7">
    <source>
        <dbReference type="Pfam" id="PF02687"/>
    </source>
</evidence>
<reference evidence="10" key="1">
    <citation type="journal article" date="2019" name="Int. J. Syst. Evol. Microbiol.">
        <title>The Global Catalogue of Microorganisms (GCM) 10K type strain sequencing project: providing services to taxonomists for standard genome sequencing and annotation.</title>
        <authorList>
            <consortium name="The Broad Institute Genomics Platform"/>
            <consortium name="The Broad Institute Genome Sequencing Center for Infectious Disease"/>
            <person name="Wu L."/>
            <person name="Ma J."/>
        </authorList>
    </citation>
    <scope>NUCLEOTIDE SEQUENCE [LARGE SCALE GENOMIC DNA]</scope>
    <source>
        <strain evidence="10">KCTC 52490</strain>
    </source>
</reference>
<dbReference type="Pfam" id="PF02687">
    <property type="entry name" value="FtsX"/>
    <property type="match status" value="2"/>
</dbReference>
<evidence type="ECO:0000313" key="9">
    <source>
        <dbReference type="EMBL" id="MFD2933672.1"/>
    </source>
</evidence>
<keyword evidence="4 6" id="KW-1133">Transmembrane helix</keyword>
<evidence type="ECO:0000256" key="5">
    <source>
        <dbReference type="ARBA" id="ARBA00023136"/>
    </source>
</evidence>
<evidence type="ECO:0000259" key="8">
    <source>
        <dbReference type="Pfam" id="PF12704"/>
    </source>
</evidence>
<feature type="transmembrane region" description="Helical" evidence="6">
    <location>
        <begin position="843"/>
        <end position="863"/>
    </location>
</feature>
<sequence length="880" mass="99182">MKAPPRWADRLLSWVLDTHRLEEILGDMHEEFNYQVGRIGARRARWRYGWEVLGFVKPPPGWPFASKPKSTGSTLRHTSYYPYSTTSLFSLAMLRNYFRTAWRNLLKNRFYSLINITGLTVGLAVGILILLWVQDEVGFDRFHRQAASIYRLENWAGTGTSRQIWTATVAPIASFAKREVPEVKDAVRLTHNDVYTLFKYKDKLFNEVNSSFTDPTLFSVFDFNLTQGNPAKPFLDNHSIVLTETTAKRYFGDENPLGKVLAANDNVYFTVSGIVRDLPKNSSIQGDLFLPISLLFKTMYEGRKDGRNMDNDFRQFSYNTYLLLQPGVSISNLAVKLRNIHLRNKPDDVDLTYLLQALPDMHLYKADGTDGGIETVRMFVIIALLILVIACINYVNLSTARSLLRSKEISMRKIVGAAKTQLFLQFLIETTLLFSLAAVLAIGLMYGLLPVYNQLSGKELALDFTDYHIWQVIGLTIAGTLAASSIYPAVLLSSLEPLKALKGKVSGRISEASFRKVLVVIQFAVSVILIAGTFIISNQLQYIRSKELGYDKTHVFAFDMRDMKTHYDAIKADLLNQPGISAITRANSNIVQLGNQTGDNAWEGKETGETMMMRPVTIDKDFIPFFKMQLQQGANFTGAVADSLHFILNETAIKAARIKDPIGKQFRLWNRNGTIIGVVKDFHFASMKQKIEPAIFLYDPNNMGAIYVKTTGKDAEQAIAASQRSWKQYNADFPFSYAFLDDTFNDLYQSEQQTGFLFTVFAVIAILISCLGLFGLAAYTAQVRTREIGVRKVLGASITGIIQLLAKDFIKLVLIAIVIAVPIAWWSMNHWLQDFAYRIDIKWWMFAIAGLLALTIALLTVSFQSIKAALMNPIKSLRSE</sequence>
<feature type="transmembrane region" description="Helical" evidence="6">
    <location>
        <begin position="110"/>
        <end position="133"/>
    </location>
</feature>
<feature type="transmembrane region" description="Helical" evidence="6">
    <location>
        <begin position="378"/>
        <end position="397"/>
    </location>
</feature>
<comment type="caution">
    <text evidence="9">The sequence shown here is derived from an EMBL/GenBank/DDBJ whole genome shotgun (WGS) entry which is preliminary data.</text>
</comment>
<accession>A0ABW6AGN3</accession>
<evidence type="ECO:0000313" key="10">
    <source>
        <dbReference type="Proteomes" id="UP001597512"/>
    </source>
</evidence>
<name>A0ABW6AGN3_9BACT</name>
<dbReference type="Pfam" id="PF12704">
    <property type="entry name" value="MacB_PCD"/>
    <property type="match status" value="2"/>
</dbReference>
<dbReference type="RefSeq" id="WP_381498251.1">
    <property type="nucleotide sequence ID" value="NZ_JBHUOM010000002.1"/>
</dbReference>
<feature type="domain" description="MacB-like periplasmic core" evidence="8">
    <location>
        <begin position="524"/>
        <end position="720"/>
    </location>
</feature>
<evidence type="ECO:0000256" key="1">
    <source>
        <dbReference type="ARBA" id="ARBA00004651"/>
    </source>
</evidence>
<organism evidence="9 10">
    <name type="scientific">Spirosoma flavum</name>
    <dbReference type="NCBI Taxonomy" id="2048557"/>
    <lineage>
        <taxon>Bacteria</taxon>
        <taxon>Pseudomonadati</taxon>
        <taxon>Bacteroidota</taxon>
        <taxon>Cytophagia</taxon>
        <taxon>Cytophagales</taxon>
        <taxon>Cytophagaceae</taxon>
        <taxon>Spirosoma</taxon>
    </lineage>
</organism>
<evidence type="ECO:0000256" key="3">
    <source>
        <dbReference type="ARBA" id="ARBA00022692"/>
    </source>
</evidence>
<keyword evidence="10" id="KW-1185">Reference proteome</keyword>
<feature type="domain" description="MacB-like periplasmic core" evidence="8">
    <location>
        <begin position="112"/>
        <end position="339"/>
    </location>
</feature>
<feature type="transmembrane region" description="Helical" evidence="6">
    <location>
        <begin position="516"/>
        <end position="536"/>
    </location>
</feature>
<dbReference type="InterPro" id="IPR050250">
    <property type="entry name" value="Macrolide_Exporter_MacB"/>
</dbReference>
<dbReference type="InterPro" id="IPR025857">
    <property type="entry name" value="MacB_PCD"/>
</dbReference>
<gene>
    <name evidence="9" type="ORF">ACFS25_07750</name>
</gene>
<dbReference type="InterPro" id="IPR047699">
    <property type="entry name" value="Permease_put_prefix"/>
</dbReference>
<proteinExistence type="predicted"/>
<feature type="domain" description="ABC3 transporter permease C-terminal" evidence="7">
    <location>
        <begin position="381"/>
        <end position="496"/>
    </location>
</feature>
<dbReference type="PANTHER" id="PTHR30572:SF18">
    <property type="entry name" value="ABC-TYPE MACROLIDE FAMILY EXPORT SYSTEM PERMEASE COMPONENT 2"/>
    <property type="match status" value="1"/>
</dbReference>
<dbReference type="InterPro" id="IPR003838">
    <property type="entry name" value="ABC3_permease_C"/>
</dbReference>
<feature type="transmembrane region" description="Helical" evidence="6">
    <location>
        <begin position="422"/>
        <end position="449"/>
    </location>
</feature>
<dbReference type="EMBL" id="JBHUOM010000002">
    <property type="protein sequence ID" value="MFD2933672.1"/>
    <property type="molecule type" value="Genomic_DNA"/>
</dbReference>
<feature type="transmembrane region" description="Helical" evidence="6">
    <location>
        <begin position="756"/>
        <end position="781"/>
    </location>
</feature>